<feature type="domain" description="Cytochrome P460" evidence="1">
    <location>
        <begin position="66"/>
        <end position="182"/>
    </location>
</feature>
<dbReference type="InterPro" id="IPR032033">
    <property type="entry name" value="Cytochrome_P460"/>
</dbReference>
<organism evidence="2">
    <name type="scientific">hydrothermal vent metagenome</name>
    <dbReference type="NCBI Taxonomy" id="652676"/>
    <lineage>
        <taxon>unclassified sequences</taxon>
        <taxon>metagenomes</taxon>
        <taxon>ecological metagenomes</taxon>
    </lineage>
</organism>
<sequence length="196" mass="21802">MKRQVFAAAMIAGAQLMASTAFAAECPVDVTDPFDLEEDAVIALYECMKDSMVEGYSKKEDEVATAYREWTVSSTRPAVAGAHGNRFLQTWANDIAAEQYLKFEEEGVEMPVGSVLAKESFKIHKKKKKAVIGPLFIMTKLEEGTSPDTNDWFYSGVQPNGKPMKLKQSFCSDCHIGWIDQDALAYPLEEVRVSQD</sequence>
<dbReference type="InterPro" id="IPR038142">
    <property type="entry name" value="Cytochrome_P460_sp"/>
</dbReference>
<evidence type="ECO:0000313" key="2">
    <source>
        <dbReference type="EMBL" id="VAW00626.1"/>
    </source>
</evidence>
<accession>A0A3B0T0W6</accession>
<gene>
    <name evidence="2" type="ORF">MNBD_ALPHA07-1092</name>
</gene>
<evidence type="ECO:0000259" key="1">
    <source>
        <dbReference type="Pfam" id="PF16694"/>
    </source>
</evidence>
<proteinExistence type="predicted"/>
<name>A0A3B0T0W6_9ZZZZ</name>
<dbReference type="EMBL" id="UOEG01000211">
    <property type="protein sequence ID" value="VAW00626.1"/>
    <property type="molecule type" value="Genomic_DNA"/>
</dbReference>
<dbReference type="CDD" id="cd20716">
    <property type="entry name" value="cyt_P460_fam"/>
    <property type="match status" value="1"/>
</dbReference>
<dbReference type="AlphaFoldDB" id="A0A3B0T0W6"/>
<dbReference type="Gene3D" id="3.50.70.20">
    <property type="entry name" value="Cytochrome P460"/>
    <property type="match status" value="1"/>
</dbReference>
<protein>
    <recommendedName>
        <fullName evidence="1">Cytochrome P460 domain-containing protein</fullName>
    </recommendedName>
</protein>
<dbReference type="Pfam" id="PF16694">
    <property type="entry name" value="Cytochrome_P460"/>
    <property type="match status" value="1"/>
</dbReference>
<reference evidence="2" key="1">
    <citation type="submission" date="2018-06" db="EMBL/GenBank/DDBJ databases">
        <authorList>
            <person name="Zhirakovskaya E."/>
        </authorList>
    </citation>
    <scope>NUCLEOTIDE SEQUENCE</scope>
</reference>